<reference evidence="1 2" key="2">
    <citation type="submission" date="2022-12" db="EMBL/GenBank/DDBJ databases">
        <title>Genome analysis and biological profiling of marine Salinicoccus roseus MOSEL-ME25.</title>
        <authorList>
            <person name="Mirza F.T."/>
            <person name="Xie Y."/>
            <person name="Shinwari Z.K."/>
        </authorList>
    </citation>
    <scope>NUCLEOTIDE SEQUENCE [LARGE SCALE GENOMIC DNA]</scope>
    <source>
        <strain evidence="1 2">MOSEL-ME25</strain>
    </source>
</reference>
<keyword evidence="2" id="KW-1185">Reference proteome</keyword>
<evidence type="ECO:0000313" key="2">
    <source>
        <dbReference type="Proteomes" id="UP000527860"/>
    </source>
</evidence>
<dbReference type="GeneID" id="77846512"/>
<dbReference type="RefSeq" id="WP_156964989.1">
    <property type="nucleotide sequence ID" value="NZ_JABEVU030000001.1"/>
</dbReference>
<dbReference type="EMBL" id="JABEVU030000001">
    <property type="protein sequence ID" value="MDB0581208.1"/>
    <property type="molecule type" value="Genomic_DNA"/>
</dbReference>
<sequence>MSKHIIKFSAHNTQNNSRTGTIELPNECPWCYSKISPKIIGKNSYDYFVDKETFQGALLLECPNCKNHFHKSYDIKFGKYSDFTSQPIDKFPVPQSKFEYPNEVDTICPEFGKIISQTTHAEGLGLDHLAGIGYRKSIEFLVKDYLIELKSFDRTKTEKKLLGQCIQDIEDSRIQTLAKAATWIGNDETHYTRRHDKNIDDMKRFLHALTLLVSLEKSVIDAKEFTNN</sequence>
<gene>
    <name evidence="1" type="ORF">F7P68_0011815</name>
</gene>
<dbReference type="Proteomes" id="UP000527860">
    <property type="component" value="Unassembled WGS sequence"/>
</dbReference>
<comment type="caution">
    <text evidence="1">The sequence shown here is derived from an EMBL/GenBank/DDBJ whole genome shotgun (WGS) entry which is preliminary data.</text>
</comment>
<reference evidence="2" key="1">
    <citation type="submission" date="2020-04" db="EMBL/GenBank/DDBJ databases">
        <title>Genome analysis and biological profiling of marine Cellulosimicrobium funkei MOSEL-ME6.</title>
        <authorList>
            <person name="Tanveer F."/>
            <person name="Xie Y."/>
            <person name="Shinwari Z.K."/>
        </authorList>
    </citation>
    <scope>NUCLEOTIDE SEQUENCE [LARGE SCALE GENOMIC DNA]</scope>
    <source>
        <strain evidence="2">MOSEL-ME25</strain>
    </source>
</reference>
<accession>A0ABT4YL11</accession>
<proteinExistence type="predicted"/>
<protein>
    <submittedName>
        <fullName evidence="1">DUF4145 domain-containing protein</fullName>
    </submittedName>
</protein>
<organism evidence="1 2">
    <name type="scientific">Salinicoccus roseus</name>
    <dbReference type="NCBI Taxonomy" id="45670"/>
    <lineage>
        <taxon>Bacteria</taxon>
        <taxon>Bacillati</taxon>
        <taxon>Bacillota</taxon>
        <taxon>Bacilli</taxon>
        <taxon>Bacillales</taxon>
        <taxon>Staphylococcaceae</taxon>
        <taxon>Salinicoccus</taxon>
    </lineage>
</organism>
<evidence type="ECO:0000313" key="1">
    <source>
        <dbReference type="EMBL" id="MDB0581208.1"/>
    </source>
</evidence>
<name>A0ABT4YL11_9STAP</name>